<dbReference type="Pfam" id="PF16357">
    <property type="entry name" value="PepSY_TM_like_2"/>
    <property type="match status" value="1"/>
</dbReference>
<dbReference type="Proteomes" id="UP000229897">
    <property type="component" value="Chromosome"/>
</dbReference>
<evidence type="ECO:0000313" key="3">
    <source>
        <dbReference type="Proteomes" id="UP000229897"/>
    </source>
</evidence>
<feature type="transmembrane region" description="Helical" evidence="1">
    <location>
        <begin position="159"/>
        <end position="181"/>
    </location>
</feature>
<dbReference type="AlphaFoldDB" id="A0A2D2DM75"/>
<feature type="transmembrane region" description="Helical" evidence="1">
    <location>
        <begin position="193"/>
        <end position="211"/>
    </location>
</feature>
<evidence type="ECO:0000313" key="2">
    <source>
        <dbReference type="EMBL" id="ATQ76051.1"/>
    </source>
</evidence>
<sequence length="212" mass="23278">MSSPATLPSASRAAWLKNLHRWHWISSALCLMGMLLFSITGITLNHATQIEAKPVVSKRTATLPAPLRRDLEQAASRHADARAPLPPRVASWADREFGLDVGAIEAEWTEEDAYVALPRPGGDAWLRIAVDGAAEFEKTDRGMVSWLNDLHKGRNAGPVWSWFIDIFALACVVFSLTGFLIMKLHAANRPSTWPVIGAGILLPLLLALLFTH</sequence>
<dbReference type="KEGG" id="mass:CR152_17040"/>
<keyword evidence="3" id="KW-1185">Reference proteome</keyword>
<evidence type="ECO:0008006" key="4">
    <source>
        <dbReference type="Google" id="ProtNLM"/>
    </source>
</evidence>
<keyword evidence="1" id="KW-0472">Membrane</keyword>
<dbReference type="OrthoDB" id="27171at2"/>
<dbReference type="PANTHER" id="PTHR40115:SF1">
    <property type="entry name" value="INNER MEMBRANE PROTEIN WITH PEPSY TM HELIX"/>
    <property type="match status" value="1"/>
</dbReference>
<name>A0A2D2DM75_9BURK</name>
<organism evidence="2 3">
    <name type="scientific">Massilia violaceinigra</name>
    <dbReference type="NCBI Taxonomy" id="2045208"/>
    <lineage>
        <taxon>Bacteria</taxon>
        <taxon>Pseudomonadati</taxon>
        <taxon>Pseudomonadota</taxon>
        <taxon>Betaproteobacteria</taxon>
        <taxon>Burkholderiales</taxon>
        <taxon>Oxalobacteraceae</taxon>
        <taxon>Telluria group</taxon>
        <taxon>Massilia</taxon>
    </lineage>
</organism>
<dbReference type="EMBL" id="CP024608">
    <property type="protein sequence ID" value="ATQ76051.1"/>
    <property type="molecule type" value="Genomic_DNA"/>
</dbReference>
<keyword evidence="1" id="KW-1133">Transmembrane helix</keyword>
<protein>
    <recommendedName>
        <fullName evidence="4">Peptidase</fullName>
    </recommendedName>
</protein>
<dbReference type="PANTHER" id="PTHR40115">
    <property type="entry name" value="INNER MEMBRANE PROTEIN WITH PEPSY TM HELIX"/>
    <property type="match status" value="1"/>
</dbReference>
<proteinExistence type="predicted"/>
<dbReference type="RefSeq" id="WP_099876342.1">
    <property type="nucleotide sequence ID" value="NZ_CP024608.1"/>
</dbReference>
<accession>A0A2D2DM75</accession>
<dbReference type="InterPro" id="IPR032307">
    <property type="entry name" value="PepSY_TM-like_2"/>
</dbReference>
<feature type="transmembrane region" description="Helical" evidence="1">
    <location>
        <begin position="22"/>
        <end position="44"/>
    </location>
</feature>
<evidence type="ECO:0000256" key="1">
    <source>
        <dbReference type="SAM" id="Phobius"/>
    </source>
</evidence>
<reference evidence="2" key="1">
    <citation type="submission" date="2017-10" db="EMBL/GenBank/DDBJ databases">
        <title>Massilia psychrophilum sp. nov., a novel purple-pigmented bacterium isolated from Tianshan glacier, Xinjiang Municipality, China.</title>
        <authorList>
            <person name="Wang H."/>
        </authorList>
    </citation>
    <scope>NUCLEOTIDE SEQUENCE [LARGE SCALE GENOMIC DNA]</scope>
    <source>
        <strain evidence="2">B2</strain>
    </source>
</reference>
<gene>
    <name evidence="2" type="ORF">CR152_17040</name>
</gene>
<keyword evidence="1" id="KW-0812">Transmembrane</keyword>